<keyword evidence="1" id="KW-0723">Serine/threonine-protein kinase</keyword>
<proteinExistence type="predicted"/>
<dbReference type="PROSITE" id="PS00107">
    <property type="entry name" value="PROTEIN_KINASE_ATP"/>
    <property type="match status" value="1"/>
</dbReference>
<dbReference type="STRING" id="3818.A0A444Y195"/>
<dbReference type="InterPro" id="IPR017441">
    <property type="entry name" value="Protein_kinase_ATP_BS"/>
</dbReference>
<name>A0A444Y195_ARAHY</name>
<dbReference type="GO" id="GO:0004713">
    <property type="term" value="F:protein tyrosine kinase activity"/>
    <property type="evidence" value="ECO:0007669"/>
    <property type="project" value="InterPro"/>
</dbReference>
<dbReference type="GO" id="GO:0005524">
    <property type="term" value="F:ATP binding"/>
    <property type="evidence" value="ECO:0007669"/>
    <property type="project" value="UniProtKB-UniRule"/>
</dbReference>
<evidence type="ECO:0000256" key="2">
    <source>
        <dbReference type="ARBA" id="ARBA00022741"/>
    </source>
</evidence>
<keyword evidence="3 4" id="KW-0067">ATP-binding</keyword>
<feature type="domain" description="Protein kinase" evidence="5">
    <location>
        <begin position="339"/>
        <end position="611"/>
    </location>
</feature>
<dbReference type="FunFam" id="3.30.200.20:FF:000162">
    <property type="entry name" value="Adenine nucleotide alpha hydrolase-like domain kinase"/>
    <property type="match status" value="1"/>
</dbReference>
<dbReference type="SUPFAM" id="SSF56112">
    <property type="entry name" value="Protein kinase-like (PK-like)"/>
    <property type="match status" value="1"/>
</dbReference>
<evidence type="ECO:0000256" key="3">
    <source>
        <dbReference type="ARBA" id="ARBA00022840"/>
    </source>
</evidence>
<accession>A0A444Y195</accession>
<keyword evidence="2 4" id="KW-0547">Nucleotide-binding</keyword>
<protein>
    <recommendedName>
        <fullName evidence="5">Protein kinase domain-containing protein</fullName>
    </recommendedName>
</protein>
<keyword evidence="7" id="KW-1185">Reference proteome</keyword>
<dbReference type="Gene3D" id="1.10.510.10">
    <property type="entry name" value="Transferase(Phosphotransferase) domain 1"/>
    <property type="match status" value="1"/>
</dbReference>
<dbReference type="Pfam" id="PF00069">
    <property type="entry name" value="Pkinase"/>
    <property type="match status" value="1"/>
</dbReference>
<evidence type="ECO:0000313" key="6">
    <source>
        <dbReference type="EMBL" id="RYQ95636.1"/>
    </source>
</evidence>
<feature type="binding site" evidence="4">
    <location>
        <position position="367"/>
    </location>
    <ligand>
        <name>ATP</name>
        <dbReference type="ChEBI" id="CHEBI:30616"/>
    </ligand>
</feature>
<evidence type="ECO:0000256" key="4">
    <source>
        <dbReference type="PROSITE-ProRule" id="PRU10141"/>
    </source>
</evidence>
<dbReference type="InterPro" id="IPR000719">
    <property type="entry name" value="Prot_kinase_dom"/>
</dbReference>
<dbReference type="AlphaFoldDB" id="A0A444Y195"/>
<sequence length="612" mass="69835">MENPHSSSFSSSSCYATSSPYVVIACDATKDRSENEIKLILDNIRKKGDLLSAGDRLLVFCVLHRVLNPMGYQTIACPESMFGTNFRAMEEQVKKKADAYAIELLSSHEEFKSVGVSVEVKVTAGFPLRQVILQEVTRYNVSWIILDRHLRRDMRFYLNRIPFRVGLVKDDFSVDIWRSHHANITTITETKPVYSFYKFVSLADCQSIEDIEQQSIISFKSYPYMLTSSDTSAMIKSYTKHSNADVWEQSSSLESGPSKHERSDNRLLDNKYYFTHYLYLPGVSMKGEHKHTDNSHVGQKQGGSTPPLLCSGCKIRTELSVNELTRFTYSEIQQATNDFSKDNLIGEGGYGHVYKGVLKDGQQIAAKVRKEESSQGFSEFHSEVYVLSFARHKNIVMLLGFYCKENRNILIYEYICNRSLGWHLFDKSAPLLEWQQRYEIAIGTAKGLRFLHEECRGGPIIHRDLRPCNILLTHDYVPMLADFGLAKWRNGDGTMHTRIMGTIGYLSPEYAETGVVSERTDVYAFGIVLLQLISGHKVSNFRNPEQQSLRQWAMPIIESLALHELIDTRLGNSYDTYQLYLMAKTAFFCVQIEPDERPSMGEVLSNLNVSIR</sequence>
<comment type="caution">
    <text evidence="6">The sequence shown here is derived from an EMBL/GenBank/DDBJ whole genome shotgun (WGS) entry which is preliminary data.</text>
</comment>
<dbReference type="PROSITE" id="PS00109">
    <property type="entry name" value="PROTEIN_KINASE_TYR"/>
    <property type="match status" value="1"/>
</dbReference>
<dbReference type="PANTHER" id="PTHR47989">
    <property type="entry name" value="OS01G0750732 PROTEIN"/>
    <property type="match status" value="1"/>
</dbReference>
<keyword evidence="1" id="KW-0418">Kinase</keyword>
<reference evidence="6 7" key="1">
    <citation type="submission" date="2019-01" db="EMBL/GenBank/DDBJ databases">
        <title>Sequencing of cultivated peanut Arachis hypogaea provides insights into genome evolution and oil improvement.</title>
        <authorList>
            <person name="Chen X."/>
        </authorList>
    </citation>
    <scope>NUCLEOTIDE SEQUENCE [LARGE SCALE GENOMIC DNA]</scope>
    <source>
        <strain evidence="7">cv. Fuhuasheng</strain>
        <tissue evidence="6">Leaves</tissue>
    </source>
</reference>
<evidence type="ECO:0000313" key="7">
    <source>
        <dbReference type="Proteomes" id="UP000289738"/>
    </source>
</evidence>
<dbReference type="SMART" id="SM00219">
    <property type="entry name" value="TyrKc"/>
    <property type="match status" value="1"/>
</dbReference>
<dbReference type="EMBL" id="SDMP01000018">
    <property type="protein sequence ID" value="RYQ95636.1"/>
    <property type="molecule type" value="Genomic_DNA"/>
</dbReference>
<organism evidence="6 7">
    <name type="scientific">Arachis hypogaea</name>
    <name type="common">Peanut</name>
    <dbReference type="NCBI Taxonomy" id="3818"/>
    <lineage>
        <taxon>Eukaryota</taxon>
        <taxon>Viridiplantae</taxon>
        <taxon>Streptophyta</taxon>
        <taxon>Embryophyta</taxon>
        <taxon>Tracheophyta</taxon>
        <taxon>Spermatophyta</taxon>
        <taxon>Magnoliopsida</taxon>
        <taxon>eudicotyledons</taxon>
        <taxon>Gunneridae</taxon>
        <taxon>Pentapetalae</taxon>
        <taxon>rosids</taxon>
        <taxon>fabids</taxon>
        <taxon>Fabales</taxon>
        <taxon>Fabaceae</taxon>
        <taxon>Papilionoideae</taxon>
        <taxon>50 kb inversion clade</taxon>
        <taxon>dalbergioids sensu lato</taxon>
        <taxon>Dalbergieae</taxon>
        <taxon>Pterocarpus clade</taxon>
        <taxon>Arachis</taxon>
    </lineage>
</organism>
<dbReference type="PROSITE" id="PS50011">
    <property type="entry name" value="PROTEIN_KINASE_DOM"/>
    <property type="match status" value="1"/>
</dbReference>
<dbReference type="InterPro" id="IPR008266">
    <property type="entry name" value="Tyr_kinase_AS"/>
</dbReference>
<dbReference type="InterPro" id="IPR020635">
    <property type="entry name" value="Tyr_kinase_cat_dom"/>
</dbReference>
<keyword evidence="1" id="KW-0808">Transferase</keyword>
<gene>
    <name evidence="6" type="ORF">Ahy_B08g090978</name>
</gene>
<dbReference type="PANTHER" id="PTHR47989:SF14">
    <property type="entry name" value="INACTIVE PROTEIN KINASE SELMODRAFT_444075"/>
    <property type="match status" value="1"/>
</dbReference>
<evidence type="ECO:0000256" key="1">
    <source>
        <dbReference type="ARBA" id="ARBA00022527"/>
    </source>
</evidence>
<dbReference type="InterPro" id="IPR011009">
    <property type="entry name" value="Kinase-like_dom_sf"/>
</dbReference>
<dbReference type="GO" id="GO:0004674">
    <property type="term" value="F:protein serine/threonine kinase activity"/>
    <property type="evidence" value="ECO:0007669"/>
    <property type="project" value="UniProtKB-KW"/>
</dbReference>
<evidence type="ECO:0000259" key="5">
    <source>
        <dbReference type="PROSITE" id="PS50011"/>
    </source>
</evidence>
<dbReference type="Gene3D" id="3.30.200.20">
    <property type="entry name" value="Phosphorylase Kinase, domain 1"/>
    <property type="match status" value="1"/>
</dbReference>
<dbReference type="Proteomes" id="UP000289738">
    <property type="component" value="Chromosome B08"/>
</dbReference>